<gene>
    <name evidence="6" type="ORF">H6P80_05855</name>
</gene>
<dbReference type="AlphaFoldDB" id="A0A842HVZ9"/>
<dbReference type="Pfam" id="PF00126">
    <property type="entry name" value="HTH_1"/>
    <property type="match status" value="1"/>
</dbReference>
<evidence type="ECO:0000259" key="5">
    <source>
        <dbReference type="PROSITE" id="PS50931"/>
    </source>
</evidence>
<evidence type="ECO:0000256" key="4">
    <source>
        <dbReference type="ARBA" id="ARBA00023163"/>
    </source>
</evidence>
<comment type="caution">
    <text evidence="6">The sequence shown here is derived from an EMBL/GenBank/DDBJ whole genome shotgun (WGS) entry which is preliminary data.</text>
</comment>
<dbReference type="Gene3D" id="1.10.10.10">
    <property type="entry name" value="Winged helix-like DNA-binding domain superfamily/Winged helix DNA-binding domain"/>
    <property type="match status" value="1"/>
</dbReference>
<dbReference type="PRINTS" id="PR00039">
    <property type="entry name" value="HTHLYSR"/>
</dbReference>
<dbReference type="InterPro" id="IPR036390">
    <property type="entry name" value="WH_DNA-bd_sf"/>
</dbReference>
<evidence type="ECO:0000256" key="3">
    <source>
        <dbReference type="ARBA" id="ARBA00023125"/>
    </source>
</evidence>
<dbReference type="CDD" id="cd08422">
    <property type="entry name" value="PBP2_CrgA_like"/>
    <property type="match status" value="1"/>
</dbReference>
<dbReference type="FunFam" id="1.10.10.10:FF:000001">
    <property type="entry name" value="LysR family transcriptional regulator"/>
    <property type="match status" value="1"/>
</dbReference>
<dbReference type="GO" id="GO:0006351">
    <property type="term" value="P:DNA-templated transcription"/>
    <property type="evidence" value="ECO:0007669"/>
    <property type="project" value="TreeGrafter"/>
</dbReference>
<dbReference type="InterPro" id="IPR058163">
    <property type="entry name" value="LysR-type_TF_proteobact-type"/>
</dbReference>
<evidence type="ECO:0000313" key="6">
    <source>
        <dbReference type="EMBL" id="MBC2777142.1"/>
    </source>
</evidence>
<reference evidence="6 7" key="1">
    <citation type="submission" date="2020-08" db="EMBL/GenBank/DDBJ databases">
        <title>Draft genome sequence of Parasphingopyxis sp. GrpM-11.</title>
        <authorList>
            <person name="Oh J."/>
            <person name="Roh D.-H."/>
        </authorList>
    </citation>
    <scope>NUCLEOTIDE SEQUENCE [LARGE SCALE GENOMIC DNA]</scope>
    <source>
        <strain evidence="6 7">GrpM-11</strain>
    </source>
</reference>
<keyword evidence="3" id="KW-0238">DNA-binding</keyword>
<name>A0A842HVZ9_9SPHN</name>
<dbReference type="GO" id="GO:0003700">
    <property type="term" value="F:DNA-binding transcription factor activity"/>
    <property type="evidence" value="ECO:0007669"/>
    <property type="project" value="InterPro"/>
</dbReference>
<dbReference type="EMBL" id="JACJVJ010000001">
    <property type="protein sequence ID" value="MBC2777142.1"/>
    <property type="molecule type" value="Genomic_DNA"/>
</dbReference>
<dbReference type="PANTHER" id="PTHR30537:SF5">
    <property type="entry name" value="HTH-TYPE TRANSCRIPTIONAL ACTIVATOR TTDR-RELATED"/>
    <property type="match status" value="1"/>
</dbReference>
<comment type="similarity">
    <text evidence="1">Belongs to the LysR transcriptional regulatory family.</text>
</comment>
<dbReference type="RefSeq" id="WP_185800370.1">
    <property type="nucleotide sequence ID" value="NZ_JACJVJ010000001.1"/>
</dbReference>
<keyword evidence="7" id="KW-1185">Reference proteome</keyword>
<dbReference type="PANTHER" id="PTHR30537">
    <property type="entry name" value="HTH-TYPE TRANSCRIPTIONAL REGULATOR"/>
    <property type="match status" value="1"/>
</dbReference>
<protein>
    <submittedName>
        <fullName evidence="6">LysR family transcriptional regulator</fullName>
    </submittedName>
</protein>
<organism evidence="6 7">
    <name type="scientific">Parasphingopyxis marina</name>
    <dbReference type="NCBI Taxonomy" id="2761622"/>
    <lineage>
        <taxon>Bacteria</taxon>
        <taxon>Pseudomonadati</taxon>
        <taxon>Pseudomonadota</taxon>
        <taxon>Alphaproteobacteria</taxon>
        <taxon>Sphingomonadales</taxon>
        <taxon>Sphingomonadaceae</taxon>
        <taxon>Parasphingopyxis</taxon>
    </lineage>
</organism>
<dbReference type="Pfam" id="PF03466">
    <property type="entry name" value="LysR_substrate"/>
    <property type="match status" value="1"/>
</dbReference>
<keyword evidence="4" id="KW-0804">Transcription</keyword>
<keyword evidence="2" id="KW-0805">Transcription regulation</keyword>
<dbReference type="InterPro" id="IPR000847">
    <property type="entry name" value="LysR_HTH_N"/>
</dbReference>
<evidence type="ECO:0000313" key="7">
    <source>
        <dbReference type="Proteomes" id="UP000564378"/>
    </source>
</evidence>
<dbReference type="Proteomes" id="UP000564378">
    <property type="component" value="Unassembled WGS sequence"/>
</dbReference>
<proteinExistence type="inferred from homology"/>
<evidence type="ECO:0000256" key="2">
    <source>
        <dbReference type="ARBA" id="ARBA00023015"/>
    </source>
</evidence>
<dbReference type="InterPro" id="IPR005119">
    <property type="entry name" value="LysR_subst-bd"/>
</dbReference>
<sequence length="302" mass="33155">MRRGSDFAYLMQVFCTVVREGSFTGAAQALGTKSPSVSKAVAKLEEELGVKLLLRSTRSMSLSEPGEYLYREGTRLNERLASVRSAVGSFRETPKGRLTITASVAVGQNLIGPVLPAFMEAYPDISVELRLTDALLDIRSEGIDLALRSTPILDDSALFSKRISQQRRLLVAAPSYLQRRGVPKAPTDLADHAALVFKGNKLFDWWELTRHGKAARVRVKPAFISNNYMTIVQGARDGVGIANVFAYLAGADLESGTLCPLLPDYELPVQNIFALYHQRRELSPKLDAFLDHLERAGSASNS</sequence>
<dbReference type="SUPFAM" id="SSF46785">
    <property type="entry name" value="Winged helix' DNA-binding domain"/>
    <property type="match status" value="1"/>
</dbReference>
<dbReference type="SUPFAM" id="SSF53850">
    <property type="entry name" value="Periplasmic binding protein-like II"/>
    <property type="match status" value="1"/>
</dbReference>
<dbReference type="Gene3D" id="3.40.190.290">
    <property type="match status" value="1"/>
</dbReference>
<accession>A0A842HVZ9</accession>
<evidence type="ECO:0000256" key="1">
    <source>
        <dbReference type="ARBA" id="ARBA00009437"/>
    </source>
</evidence>
<dbReference type="GO" id="GO:0043565">
    <property type="term" value="F:sequence-specific DNA binding"/>
    <property type="evidence" value="ECO:0007669"/>
    <property type="project" value="TreeGrafter"/>
</dbReference>
<feature type="domain" description="HTH lysR-type" evidence="5">
    <location>
        <begin position="10"/>
        <end position="63"/>
    </location>
</feature>
<dbReference type="InterPro" id="IPR036388">
    <property type="entry name" value="WH-like_DNA-bd_sf"/>
</dbReference>
<dbReference type="PROSITE" id="PS50931">
    <property type="entry name" value="HTH_LYSR"/>
    <property type="match status" value="1"/>
</dbReference>